<feature type="signal peptide" evidence="1">
    <location>
        <begin position="1"/>
        <end position="21"/>
    </location>
</feature>
<dbReference type="Proteomes" id="UP000246569">
    <property type="component" value="Unassembled WGS sequence"/>
</dbReference>
<proteinExistence type="predicted"/>
<evidence type="ECO:0000313" key="2">
    <source>
        <dbReference type="EMBL" id="PWV58744.1"/>
    </source>
</evidence>
<feature type="chain" id="PRO_5016340227" evidence="1">
    <location>
        <begin position="22"/>
        <end position="91"/>
    </location>
</feature>
<dbReference type="EMBL" id="QGTJ01000014">
    <property type="protein sequence ID" value="PWV58744.1"/>
    <property type="molecule type" value="Genomic_DNA"/>
</dbReference>
<protein>
    <submittedName>
        <fullName evidence="2">Uncharacterized protein</fullName>
    </submittedName>
</protein>
<dbReference type="AlphaFoldDB" id="A0A317MQK6"/>
<reference evidence="2 3" key="1">
    <citation type="submission" date="2018-05" db="EMBL/GenBank/DDBJ databases">
        <title>Genomic Encyclopedia of Type Strains, Phase IV (KMG-IV): sequencing the most valuable type-strain genomes for metagenomic binning, comparative biology and taxonomic classification.</title>
        <authorList>
            <person name="Goeker M."/>
        </authorList>
    </citation>
    <scope>NUCLEOTIDE SEQUENCE [LARGE SCALE GENOMIC DNA]</scope>
    <source>
        <strain evidence="2 3">DSM 23606</strain>
    </source>
</reference>
<evidence type="ECO:0000256" key="1">
    <source>
        <dbReference type="SAM" id="SignalP"/>
    </source>
</evidence>
<keyword evidence="1" id="KW-0732">Signal</keyword>
<organism evidence="2 3">
    <name type="scientific">Plasticicumulans acidivorans</name>
    <dbReference type="NCBI Taxonomy" id="886464"/>
    <lineage>
        <taxon>Bacteria</taxon>
        <taxon>Pseudomonadati</taxon>
        <taxon>Pseudomonadota</taxon>
        <taxon>Gammaproteobacteria</taxon>
        <taxon>Candidatus Competibacteraceae</taxon>
        <taxon>Plasticicumulans</taxon>
    </lineage>
</organism>
<comment type="caution">
    <text evidence="2">The sequence shown here is derived from an EMBL/GenBank/DDBJ whole genome shotgun (WGS) entry which is preliminary data.</text>
</comment>
<keyword evidence="3" id="KW-1185">Reference proteome</keyword>
<name>A0A317MQK6_9GAMM</name>
<accession>A0A317MQK6</accession>
<sequence>MNARLLVAGLLAVSALSVAHAGERDSFPSPYWAAGIDKYAQGAEPAQATPASVQQTQGHVSQQGCVVVFPLEPRVGNDGPVLPVCGESSHG</sequence>
<evidence type="ECO:0000313" key="3">
    <source>
        <dbReference type="Proteomes" id="UP000246569"/>
    </source>
</evidence>
<dbReference type="RefSeq" id="WP_110020318.1">
    <property type="nucleotide sequence ID" value="NZ_QGTJ01000014.1"/>
</dbReference>
<gene>
    <name evidence="2" type="ORF">C7443_11470</name>
</gene>